<gene>
    <name evidence="1" type="ORF">BHV80_05470</name>
</gene>
<dbReference type="Proteomes" id="UP000186631">
    <property type="component" value="Unassembled WGS sequence"/>
</dbReference>
<protein>
    <recommendedName>
        <fullName evidence="3">Transposase</fullName>
    </recommendedName>
</protein>
<proteinExistence type="predicted"/>
<comment type="caution">
    <text evidence="1">The sequence shown here is derived from an EMBL/GenBank/DDBJ whole genome shotgun (WGS) entry which is preliminary data.</text>
</comment>
<dbReference type="AlphaFoldDB" id="A0A1Q6JGX1"/>
<evidence type="ECO:0000313" key="1">
    <source>
        <dbReference type="EMBL" id="OKZ52350.1"/>
    </source>
</evidence>
<reference evidence="1 2" key="1">
    <citation type="journal article" date="2016" name="Nat. Biotechnol.">
        <title>Measurement of bacterial replication rates in microbial communities.</title>
        <authorList>
            <person name="Brown C.T."/>
            <person name="Olm M.R."/>
            <person name="Thomas B.C."/>
            <person name="Banfield J.F."/>
        </authorList>
    </citation>
    <scope>NUCLEOTIDE SEQUENCE [LARGE SCALE GENOMIC DNA]</scope>
    <source>
        <strain evidence="1">42_262</strain>
    </source>
</reference>
<evidence type="ECO:0008006" key="3">
    <source>
        <dbReference type="Google" id="ProtNLM"/>
    </source>
</evidence>
<accession>A0A1Q6JGX1</accession>
<name>A0A1Q6JGX1_PHOVU</name>
<dbReference type="EMBL" id="MNQV01000124">
    <property type="protein sequence ID" value="OKZ52350.1"/>
    <property type="molecule type" value="Genomic_DNA"/>
</dbReference>
<organism evidence="1 2">
    <name type="scientific">Phocaeicola vulgatus</name>
    <name type="common">Bacteroides vulgatus</name>
    <dbReference type="NCBI Taxonomy" id="821"/>
    <lineage>
        <taxon>Bacteria</taxon>
        <taxon>Pseudomonadati</taxon>
        <taxon>Bacteroidota</taxon>
        <taxon>Bacteroidia</taxon>
        <taxon>Bacteroidales</taxon>
        <taxon>Bacteroidaceae</taxon>
        <taxon>Phocaeicola</taxon>
    </lineage>
</organism>
<sequence>MQYQSECLSALKSVVNIHKPFEKTFMDAMKLFMAIPDRINFLQLGRYGRFSEQTYRNLFEHETFDWFAFNGSIISKHLTGKRKAIAIDPSYIPKSGKKTPWIGYFWSGCAGEYKRGLEIMGIGVIDIDNHECMTLGSIQTPDCKTLDNMDKNLVDWYSSYLISRKDKPTEHIQNAGCRRILFQGNFHNAYV</sequence>
<evidence type="ECO:0000313" key="2">
    <source>
        <dbReference type="Proteomes" id="UP000186631"/>
    </source>
</evidence>